<dbReference type="InterPro" id="IPR053378">
    <property type="entry name" value="Prenyl_diphosphate_synthase"/>
</dbReference>
<dbReference type="GO" id="GO:0016114">
    <property type="term" value="P:terpenoid biosynthetic process"/>
    <property type="evidence" value="ECO:0007669"/>
    <property type="project" value="UniProtKB-ARBA"/>
</dbReference>
<dbReference type="EC" id="2.5.1.10" evidence="3"/>
<comment type="similarity">
    <text evidence="2 12">Belongs to the FPP/GGPP synthase family.</text>
</comment>
<protein>
    <recommendedName>
        <fullName evidence="4">Farnesyl diphosphate synthase</fullName>
        <ecNumber evidence="3">2.5.1.10</ecNumber>
    </recommendedName>
    <alternativeName>
        <fullName evidence="10">(2E,6E)-farnesyl diphosphate synthase</fullName>
    </alternativeName>
    <alternativeName>
        <fullName evidence="9">Geranyltranstransferase</fullName>
    </alternativeName>
</protein>
<keyword evidence="5 12" id="KW-0808">Transferase</keyword>
<dbReference type="CDD" id="cd00685">
    <property type="entry name" value="Trans_IPPS_HT"/>
    <property type="match status" value="1"/>
</dbReference>
<dbReference type="PANTHER" id="PTHR43281">
    <property type="entry name" value="FARNESYL DIPHOSPHATE SYNTHASE"/>
    <property type="match status" value="1"/>
</dbReference>
<dbReference type="InterPro" id="IPR000092">
    <property type="entry name" value="Polyprenyl_synt"/>
</dbReference>
<evidence type="ECO:0000256" key="2">
    <source>
        <dbReference type="ARBA" id="ARBA00006706"/>
    </source>
</evidence>
<keyword evidence="7" id="KW-0460">Magnesium</keyword>
<evidence type="ECO:0000256" key="12">
    <source>
        <dbReference type="RuleBase" id="RU004466"/>
    </source>
</evidence>
<dbReference type="AlphaFoldDB" id="A0A926HXY2"/>
<evidence type="ECO:0000313" key="13">
    <source>
        <dbReference type="EMBL" id="MBC8539555.1"/>
    </source>
</evidence>
<dbReference type="GO" id="GO:0005737">
    <property type="term" value="C:cytoplasm"/>
    <property type="evidence" value="ECO:0007669"/>
    <property type="project" value="UniProtKB-ARBA"/>
</dbReference>
<dbReference type="PROSITE" id="PS00723">
    <property type="entry name" value="POLYPRENYL_SYNTHASE_1"/>
    <property type="match status" value="1"/>
</dbReference>
<dbReference type="SFLD" id="SFLDG01017">
    <property type="entry name" value="Polyprenyl_Transferase_Like"/>
    <property type="match status" value="1"/>
</dbReference>
<evidence type="ECO:0000256" key="7">
    <source>
        <dbReference type="ARBA" id="ARBA00022842"/>
    </source>
</evidence>
<evidence type="ECO:0000256" key="11">
    <source>
        <dbReference type="ARBA" id="ARBA00049399"/>
    </source>
</evidence>
<evidence type="ECO:0000256" key="1">
    <source>
        <dbReference type="ARBA" id="ARBA00001946"/>
    </source>
</evidence>
<evidence type="ECO:0000256" key="9">
    <source>
        <dbReference type="ARBA" id="ARBA00032380"/>
    </source>
</evidence>
<organism evidence="13 14">
    <name type="scientific">Congzhengia minquanensis</name>
    <dbReference type="NCBI Taxonomy" id="2763657"/>
    <lineage>
        <taxon>Bacteria</taxon>
        <taxon>Bacillati</taxon>
        <taxon>Bacillota</taxon>
        <taxon>Clostridia</taxon>
        <taxon>Eubacteriales</taxon>
        <taxon>Oscillospiraceae</taxon>
        <taxon>Congzhengia</taxon>
    </lineage>
</organism>
<dbReference type="EMBL" id="JACRSU010000001">
    <property type="protein sequence ID" value="MBC8539555.1"/>
    <property type="molecule type" value="Genomic_DNA"/>
</dbReference>
<evidence type="ECO:0000256" key="4">
    <source>
        <dbReference type="ARBA" id="ARBA00015100"/>
    </source>
</evidence>
<sequence>MNYSLHAGGKRIRPVLALACAEVLEAETDKVMPFACAIEMIHTYSLIHDDLPCMDNDDLRRGKPTNHKVYGEAIATLAGDGLLNLAFETILKQSQVSPNMTLAALSLIADSAGVEGMIGGQVIDIESEGKTIDAITLMTMHLHKTAALIMASAKVGALLGGGGREDLIVMEEFARYLGIAFQIKDDILDVAGSAENLGKTTGKDNASQKSTFVTIYGLEQSEKMLVDYTNKAVDALSKYGAKAEFLINLSKFLLDRDR</sequence>
<dbReference type="FunFam" id="1.10.600.10:FF:000001">
    <property type="entry name" value="Geranylgeranyl diphosphate synthase"/>
    <property type="match status" value="1"/>
</dbReference>
<comment type="caution">
    <text evidence="13">The sequence shown here is derived from an EMBL/GenBank/DDBJ whole genome shotgun (WGS) entry which is preliminary data.</text>
</comment>
<comment type="cofactor">
    <cofactor evidence="1">
        <name>Mg(2+)</name>
        <dbReference type="ChEBI" id="CHEBI:18420"/>
    </cofactor>
</comment>
<comment type="catalytic activity">
    <reaction evidence="11">
        <text>isopentenyl diphosphate + (2E)-geranyl diphosphate = (2E,6E)-farnesyl diphosphate + diphosphate</text>
        <dbReference type="Rhea" id="RHEA:19361"/>
        <dbReference type="ChEBI" id="CHEBI:33019"/>
        <dbReference type="ChEBI" id="CHEBI:58057"/>
        <dbReference type="ChEBI" id="CHEBI:128769"/>
        <dbReference type="ChEBI" id="CHEBI:175763"/>
        <dbReference type="EC" id="2.5.1.10"/>
    </reaction>
</comment>
<dbReference type="Pfam" id="PF00348">
    <property type="entry name" value="polyprenyl_synt"/>
    <property type="match status" value="1"/>
</dbReference>
<evidence type="ECO:0000256" key="5">
    <source>
        <dbReference type="ARBA" id="ARBA00022679"/>
    </source>
</evidence>
<evidence type="ECO:0000256" key="10">
    <source>
        <dbReference type="ARBA" id="ARBA00032873"/>
    </source>
</evidence>
<dbReference type="SUPFAM" id="SSF48576">
    <property type="entry name" value="Terpenoid synthases"/>
    <property type="match status" value="1"/>
</dbReference>
<dbReference type="Gene3D" id="1.10.600.10">
    <property type="entry name" value="Farnesyl Diphosphate Synthase"/>
    <property type="match status" value="1"/>
</dbReference>
<dbReference type="SFLD" id="SFLDS00005">
    <property type="entry name" value="Isoprenoid_Synthase_Type_I"/>
    <property type="match status" value="1"/>
</dbReference>
<reference evidence="13" key="1">
    <citation type="submission" date="2020-08" db="EMBL/GenBank/DDBJ databases">
        <title>Genome public.</title>
        <authorList>
            <person name="Liu C."/>
            <person name="Sun Q."/>
        </authorList>
    </citation>
    <scope>NUCLEOTIDE SEQUENCE</scope>
    <source>
        <strain evidence="13">H8</strain>
    </source>
</reference>
<dbReference type="GO" id="GO:0046872">
    <property type="term" value="F:metal ion binding"/>
    <property type="evidence" value="ECO:0007669"/>
    <property type="project" value="UniProtKB-KW"/>
</dbReference>
<evidence type="ECO:0000256" key="3">
    <source>
        <dbReference type="ARBA" id="ARBA00012439"/>
    </source>
</evidence>
<keyword evidence="8" id="KW-0414">Isoprene biosynthesis</keyword>
<dbReference type="GO" id="GO:0004337">
    <property type="term" value="F:(2E,6E)-farnesyl diphosphate synthase activity"/>
    <property type="evidence" value="ECO:0007669"/>
    <property type="project" value="UniProtKB-EC"/>
</dbReference>
<evidence type="ECO:0000256" key="8">
    <source>
        <dbReference type="ARBA" id="ARBA00023229"/>
    </source>
</evidence>
<evidence type="ECO:0000313" key="14">
    <source>
        <dbReference type="Proteomes" id="UP000611762"/>
    </source>
</evidence>
<proteinExistence type="inferred from homology"/>
<dbReference type="NCBIfam" id="NF045485">
    <property type="entry name" value="FPPsyn"/>
    <property type="match status" value="1"/>
</dbReference>
<dbReference type="InterPro" id="IPR008949">
    <property type="entry name" value="Isoprenoid_synthase_dom_sf"/>
</dbReference>
<name>A0A926HXY2_9FIRM</name>
<accession>A0A926HXY2</accession>
<dbReference type="Proteomes" id="UP000611762">
    <property type="component" value="Unassembled WGS sequence"/>
</dbReference>
<keyword evidence="6" id="KW-0479">Metal-binding</keyword>
<gene>
    <name evidence="13" type="ORF">H8698_01015</name>
</gene>
<evidence type="ECO:0000256" key="6">
    <source>
        <dbReference type="ARBA" id="ARBA00022723"/>
    </source>
</evidence>
<keyword evidence="14" id="KW-1185">Reference proteome</keyword>
<dbReference type="PROSITE" id="PS00444">
    <property type="entry name" value="POLYPRENYL_SYNTHASE_2"/>
    <property type="match status" value="1"/>
</dbReference>
<dbReference type="InterPro" id="IPR033749">
    <property type="entry name" value="Polyprenyl_synt_CS"/>
</dbReference>
<dbReference type="PANTHER" id="PTHR43281:SF1">
    <property type="entry name" value="FARNESYL DIPHOSPHATE SYNTHASE"/>
    <property type="match status" value="1"/>
</dbReference>